<dbReference type="SUPFAM" id="SSF47413">
    <property type="entry name" value="lambda repressor-like DNA-binding domains"/>
    <property type="match status" value="1"/>
</dbReference>
<dbReference type="GO" id="GO:0003677">
    <property type="term" value="F:DNA binding"/>
    <property type="evidence" value="ECO:0007669"/>
    <property type="project" value="InterPro"/>
</dbReference>
<dbReference type="InterPro" id="IPR001387">
    <property type="entry name" value="Cro/C1-type_HTH"/>
</dbReference>
<dbReference type="Gene3D" id="3.30.450.180">
    <property type="match status" value="1"/>
</dbReference>
<dbReference type="EMBL" id="RJKX01000014">
    <property type="protein sequence ID" value="ROP90758.1"/>
    <property type="molecule type" value="Genomic_DNA"/>
</dbReference>
<dbReference type="InterPro" id="IPR010982">
    <property type="entry name" value="Lambda_DNA-bd_dom_sf"/>
</dbReference>
<dbReference type="Pfam" id="PF13560">
    <property type="entry name" value="HTH_31"/>
    <property type="match status" value="1"/>
</dbReference>
<reference evidence="2 3" key="1">
    <citation type="submission" date="2018-11" db="EMBL/GenBank/DDBJ databases">
        <title>Genomic Encyclopedia of Type Strains, Phase IV (KMG-IV): sequencing the most valuable type-strain genomes for metagenomic binning, comparative biology and taxonomic classification.</title>
        <authorList>
            <person name="Goeker M."/>
        </authorList>
    </citation>
    <scope>NUCLEOTIDE SEQUENCE [LARGE SCALE GENOMIC DNA]</scope>
    <source>
        <strain evidence="2 3">DSM 5900</strain>
    </source>
</reference>
<dbReference type="SMART" id="SM00530">
    <property type="entry name" value="HTH_XRE"/>
    <property type="match status" value="1"/>
</dbReference>
<dbReference type="Pfam" id="PF17765">
    <property type="entry name" value="MLTR_LBD"/>
    <property type="match status" value="1"/>
</dbReference>
<evidence type="ECO:0000313" key="2">
    <source>
        <dbReference type="EMBL" id="ROP90758.1"/>
    </source>
</evidence>
<evidence type="ECO:0000313" key="3">
    <source>
        <dbReference type="Proteomes" id="UP000278222"/>
    </source>
</evidence>
<dbReference type="InterPro" id="IPR041413">
    <property type="entry name" value="MLTR_LBD"/>
</dbReference>
<name>A0A3N1LIV0_9PROT</name>
<dbReference type="PANTHER" id="PTHR35010:SF4">
    <property type="entry name" value="BLL5781 PROTEIN"/>
    <property type="match status" value="1"/>
</dbReference>
<dbReference type="OrthoDB" id="9785973at2"/>
<evidence type="ECO:0000259" key="1">
    <source>
        <dbReference type="PROSITE" id="PS50943"/>
    </source>
</evidence>
<dbReference type="CDD" id="cd00093">
    <property type="entry name" value="HTH_XRE"/>
    <property type="match status" value="1"/>
</dbReference>
<feature type="domain" description="HTH cro/C1-type" evidence="1">
    <location>
        <begin position="15"/>
        <end position="69"/>
    </location>
</feature>
<accession>A0A3N1LIV0</accession>
<gene>
    <name evidence="2" type="ORF">EDC65_2616</name>
</gene>
<comment type="caution">
    <text evidence="2">The sequence shown here is derived from an EMBL/GenBank/DDBJ whole genome shotgun (WGS) entry which is preliminary data.</text>
</comment>
<protein>
    <submittedName>
        <fullName evidence="2">Helix-turn-helix protein</fullName>
    </submittedName>
</protein>
<sequence length="278" mass="30113">MSYPTRQEPTIGPLLAQWRRTRRMSQMELSGESGVSTRHLSFVESGRARPSRELVLRLSAALAVPRRDRNELLLAAGFAPAYRETPIDAPEMADVVQALTMILEHHAPFPGVALDSRWDVLMANAPYIASVAACGPDAIGGPPPPALVLLDRPRPNLLRLLCHPDGLRHQLDNWQEVALAVLGRVRREVARDGDPTRRRLLAEALAYPGVPPLPALDAAGAPDLIVPAVLRTPAGPLRFVSTIATLGTAQDITLQDLRIETLHPADAATDRLVRGSVA</sequence>
<dbReference type="PROSITE" id="PS50943">
    <property type="entry name" value="HTH_CROC1"/>
    <property type="match status" value="1"/>
</dbReference>
<dbReference type="Proteomes" id="UP000278222">
    <property type="component" value="Unassembled WGS sequence"/>
</dbReference>
<dbReference type="RefSeq" id="WP_123690157.1">
    <property type="nucleotide sequence ID" value="NZ_AP019700.1"/>
</dbReference>
<proteinExistence type="predicted"/>
<organism evidence="2 3">
    <name type="scientific">Stella humosa</name>
    <dbReference type="NCBI Taxonomy" id="94"/>
    <lineage>
        <taxon>Bacteria</taxon>
        <taxon>Pseudomonadati</taxon>
        <taxon>Pseudomonadota</taxon>
        <taxon>Alphaproteobacteria</taxon>
        <taxon>Rhodospirillales</taxon>
        <taxon>Stellaceae</taxon>
        <taxon>Stella</taxon>
    </lineage>
</organism>
<dbReference type="Gene3D" id="1.10.260.40">
    <property type="entry name" value="lambda repressor-like DNA-binding domains"/>
    <property type="match status" value="1"/>
</dbReference>
<keyword evidence="3" id="KW-1185">Reference proteome</keyword>
<dbReference type="PANTHER" id="PTHR35010">
    <property type="entry name" value="BLL4672 PROTEIN-RELATED"/>
    <property type="match status" value="1"/>
</dbReference>
<dbReference type="AlphaFoldDB" id="A0A3N1LIV0"/>